<keyword evidence="3" id="KW-1185">Reference proteome</keyword>
<name>A0ABD1RFF5_9LAMI</name>
<dbReference type="PANTHER" id="PTHR33240:SF15">
    <property type="entry name" value="GAG-PRO-LIKE PROTEIN"/>
    <property type="match status" value="1"/>
</dbReference>
<reference evidence="3" key="1">
    <citation type="submission" date="2024-07" db="EMBL/GenBank/DDBJ databases">
        <title>Two chromosome-level genome assemblies of Korean endemic species Abeliophyllum distichum and Forsythia ovata (Oleaceae).</title>
        <authorList>
            <person name="Jang H."/>
        </authorList>
    </citation>
    <scope>NUCLEOTIDE SEQUENCE [LARGE SCALE GENOMIC DNA]</scope>
</reference>
<organism evidence="2 3">
    <name type="scientific">Abeliophyllum distichum</name>
    <dbReference type="NCBI Taxonomy" id="126358"/>
    <lineage>
        <taxon>Eukaryota</taxon>
        <taxon>Viridiplantae</taxon>
        <taxon>Streptophyta</taxon>
        <taxon>Embryophyta</taxon>
        <taxon>Tracheophyta</taxon>
        <taxon>Spermatophyta</taxon>
        <taxon>Magnoliopsida</taxon>
        <taxon>eudicotyledons</taxon>
        <taxon>Gunneridae</taxon>
        <taxon>Pentapetalae</taxon>
        <taxon>asterids</taxon>
        <taxon>lamiids</taxon>
        <taxon>Lamiales</taxon>
        <taxon>Oleaceae</taxon>
        <taxon>Forsythieae</taxon>
        <taxon>Abeliophyllum</taxon>
    </lineage>
</organism>
<comment type="caution">
    <text evidence="2">The sequence shown here is derived from an EMBL/GenBank/DDBJ whole genome shotgun (WGS) entry which is preliminary data.</text>
</comment>
<evidence type="ECO:0000256" key="1">
    <source>
        <dbReference type="SAM" id="MobiDB-lite"/>
    </source>
</evidence>
<proteinExistence type="predicted"/>
<sequence length="260" mass="29878">MDQQHTKNSYLELKNTSEEATSDQENEKGDRRDNVKGKEKYFKSEKKESPKKALDFQHPGRPTPTLQRLQGYHILNTSLENVLMQTKGKDILKNPVPMRANSSKLNQRKYCRYHRSAGHDTDDCRDLKGEIESLIKRGHLKEFLARPAGGVELPPPQDCAELPHPLPQDRVSENNIHRTLVDDGSSVNVLYLRTFKQMEIDVRHVRPFPKPLQGFTGDYMNPKKQIALMVELGLPPCQRRIITDFMIVDLSSNYNAIMDD</sequence>
<gene>
    <name evidence="2" type="ORF">Adt_31902</name>
</gene>
<dbReference type="CDD" id="cd00303">
    <property type="entry name" value="retropepsin_like"/>
    <property type="match status" value="1"/>
</dbReference>
<dbReference type="EMBL" id="JBFOLK010000009">
    <property type="protein sequence ID" value="KAL2487146.1"/>
    <property type="molecule type" value="Genomic_DNA"/>
</dbReference>
<dbReference type="PANTHER" id="PTHR33240">
    <property type="entry name" value="OS08G0508500 PROTEIN"/>
    <property type="match status" value="1"/>
</dbReference>
<feature type="region of interest" description="Disordered" evidence="1">
    <location>
        <begin position="1"/>
        <end position="66"/>
    </location>
</feature>
<protein>
    <recommendedName>
        <fullName evidence="4">Gag-pol polyprotein</fullName>
    </recommendedName>
</protein>
<dbReference type="AlphaFoldDB" id="A0ABD1RFF5"/>
<evidence type="ECO:0000313" key="3">
    <source>
        <dbReference type="Proteomes" id="UP001604336"/>
    </source>
</evidence>
<accession>A0ABD1RFF5</accession>
<evidence type="ECO:0000313" key="2">
    <source>
        <dbReference type="EMBL" id="KAL2487146.1"/>
    </source>
</evidence>
<dbReference type="Proteomes" id="UP001604336">
    <property type="component" value="Unassembled WGS sequence"/>
</dbReference>
<evidence type="ECO:0008006" key="4">
    <source>
        <dbReference type="Google" id="ProtNLM"/>
    </source>
</evidence>
<feature type="compositionally biased region" description="Basic and acidic residues" evidence="1">
    <location>
        <begin position="25"/>
        <end position="55"/>
    </location>
</feature>